<name>A0A1G5S0L9_9FIRM</name>
<dbReference type="Gene3D" id="3.40.630.10">
    <property type="entry name" value="Zn peptidases"/>
    <property type="match status" value="1"/>
</dbReference>
<protein>
    <submittedName>
        <fullName evidence="3">Amidohydrolase</fullName>
    </submittedName>
</protein>
<evidence type="ECO:0000256" key="1">
    <source>
        <dbReference type="PIRSR" id="PIRSR005962-1"/>
    </source>
</evidence>
<dbReference type="PIRSF" id="PIRSF005962">
    <property type="entry name" value="Pept_M20D_amidohydro"/>
    <property type="match status" value="1"/>
</dbReference>
<reference evidence="3 4" key="1">
    <citation type="submission" date="2016-10" db="EMBL/GenBank/DDBJ databases">
        <authorList>
            <person name="de Groot N.N."/>
        </authorList>
    </citation>
    <scope>NUCLEOTIDE SEQUENCE [LARGE SCALE GENOMIC DNA]</scope>
    <source>
        <strain evidence="3 4">DSM 2784</strain>
    </source>
</reference>
<feature type="binding site" evidence="1">
    <location>
        <position position="121"/>
    </location>
    <ligand>
        <name>Mn(2+)</name>
        <dbReference type="ChEBI" id="CHEBI:29035"/>
        <label>2</label>
    </ligand>
</feature>
<dbReference type="AlphaFoldDB" id="A0A1G5S0L9"/>
<feature type="domain" description="Peptidase M20 dimerisation" evidence="2">
    <location>
        <begin position="204"/>
        <end position="300"/>
    </location>
</feature>
<dbReference type="InterPro" id="IPR002933">
    <property type="entry name" value="Peptidase_M20"/>
</dbReference>
<keyword evidence="1" id="KW-0479">Metal-binding</keyword>
<dbReference type="InterPro" id="IPR036264">
    <property type="entry name" value="Bact_exopeptidase_dim_dom"/>
</dbReference>
<dbReference type="GO" id="GO:0016787">
    <property type="term" value="F:hydrolase activity"/>
    <property type="evidence" value="ECO:0007669"/>
    <property type="project" value="UniProtKB-KW"/>
</dbReference>
<feature type="binding site" evidence="1">
    <location>
        <position position="119"/>
    </location>
    <ligand>
        <name>Mn(2+)</name>
        <dbReference type="ChEBI" id="CHEBI:29035"/>
        <label>2</label>
    </ligand>
</feature>
<dbReference type="EMBL" id="FMWL01000008">
    <property type="protein sequence ID" value="SCZ79678.1"/>
    <property type="molecule type" value="Genomic_DNA"/>
</dbReference>
<proteinExistence type="predicted"/>
<evidence type="ECO:0000259" key="2">
    <source>
        <dbReference type="Pfam" id="PF07687"/>
    </source>
</evidence>
<feature type="binding site" evidence="1">
    <location>
        <position position="155"/>
    </location>
    <ligand>
        <name>Mn(2+)</name>
        <dbReference type="ChEBI" id="CHEBI:29035"/>
        <label>2</label>
    </ligand>
</feature>
<dbReference type="PANTHER" id="PTHR11014:SF63">
    <property type="entry name" value="METALLOPEPTIDASE, PUTATIVE (AFU_ORTHOLOGUE AFUA_6G09600)-RELATED"/>
    <property type="match status" value="1"/>
</dbReference>
<dbReference type="SUPFAM" id="SSF55031">
    <property type="entry name" value="Bacterial exopeptidase dimerisation domain"/>
    <property type="match status" value="1"/>
</dbReference>
<dbReference type="PANTHER" id="PTHR11014">
    <property type="entry name" value="PEPTIDASE M20 FAMILY MEMBER"/>
    <property type="match status" value="1"/>
</dbReference>
<dbReference type="Proteomes" id="UP000199208">
    <property type="component" value="Unassembled WGS sequence"/>
</dbReference>
<keyword evidence="4" id="KW-1185">Reference proteome</keyword>
<dbReference type="GO" id="GO:0046872">
    <property type="term" value="F:metal ion binding"/>
    <property type="evidence" value="ECO:0007669"/>
    <property type="project" value="UniProtKB-KW"/>
</dbReference>
<dbReference type="Gene3D" id="3.30.70.360">
    <property type="match status" value="1"/>
</dbReference>
<dbReference type="SUPFAM" id="SSF53187">
    <property type="entry name" value="Zn-dependent exopeptidases"/>
    <property type="match status" value="1"/>
</dbReference>
<keyword evidence="1" id="KW-0464">Manganese</keyword>
<dbReference type="NCBIfam" id="TIGR01891">
    <property type="entry name" value="amidohydrolases"/>
    <property type="match status" value="1"/>
</dbReference>
<accession>A0A1G5S0L9</accession>
<feature type="binding site" evidence="1">
    <location>
        <position position="181"/>
    </location>
    <ligand>
        <name>Mn(2+)</name>
        <dbReference type="ChEBI" id="CHEBI:29035"/>
        <label>2</label>
    </ligand>
</feature>
<dbReference type="InterPro" id="IPR017439">
    <property type="entry name" value="Amidohydrolase"/>
</dbReference>
<dbReference type="Pfam" id="PF07687">
    <property type="entry name" value="M20_dimer"/>
    <property type="match status" value="1"/>
</dbReference>
<evidence type="ECO:0000313" key="4">
    <source>
        <dbReference type="Proteomes" id="UP000199208"/>
    </source>
</evidence>
<comment type="cofactor">
    <cofactor evidence="1">
        <name>Mn(2+)</name>
        <dbReference type="ChEBI" id="CHEBI:29035"/>
    </cofactor>
    <text evidence="1">The Mn(2+) ion enhances activity.</text>
</comment>
<dbReference type="Pfam" id="PF01546">
    <property type="entry name" value="Peptidase_M20"/>
    <property type="match status" value="1"/>
</dbReference>
<keyword evidence="3" id="KW-0378">Hydrolase</keyword>
<evidence type="ECO:0000313" key="3">
    <source>
        <dbReference type="EMBL" id="SCZ79678.1"/>
    </source>
</evidence>
<sequence length="408" mass="43742">MNEIMAAAKATEDKIIENRRVLHQNPELGFDLPETAAYIKAQLLEMGIEPQDCGGPVDPEIRTKFRSAGFPDMAACTGVVATIGKGAPCILLRGDMDALPMMETSGLDFASRNNFAHTCGHDSHAAMLLGAARILKARESELKGTVKLMFQPGEELGYGSKLMIDAGLMENPKVDAALAIHVMSDIESGEVQYVKGIASAAMDTFMLKIKGKGGHSSMPHKAVDPNIIMTQLYTALNLLPGREADPQETVILTAGKASGGSVANIIPDTAELQVGVRSFNRQARDHIVSRIPEMIDHYVKAWRGDYELSKFATPSTYNDAAFVEALLPAIKEVAGADQVVEVAKPLPGSEDFSYVSELVPGFFIMLGAGKPGAYPMHNPNMVLDETVFATGAAIYANCAMTWLEVNGA</sequence>
<dbReference type="RefSeq" id="WP_242870862.1">
    <property type="nucleotide sequence ID" value="NZ_FMWL01000008.1"/>
</dbReference>
<organism evidence="3 4">
    <name type="scientific">Acidaminobacter hydrogenoformans DSM 2784</name>
    <dbReference type="NCBI Taxonomy" id="1120920"/>
    <lineage>
        <taxon>Bacteria</taxon>
        <taxon>Bacillati</taxon>
        <taxon>Bacillota</taxon>
        <taxon>Clostridia</taxon>
        <taxon>Peptostreptococcales</taxon>
        <taxon>Acidaminobacteraceae</taxon>
        <taxon>Acidaminobacter</taxon>
    </lineage>
</organism>
<dbReference type="CDD" id="cd03886">
    <property type="entry name" value="M20_Acy1"/>
    <property type="match status" value="1"/>
</dbReference>
<feature type="binding site" evidence="1">
    <location>
        <position position="377"/>
    </location>
    <ligand>
        <name>Mn(2+)</name>
        <dbReference type="ChEBI" id="CHEBI:29035"/>
        <label>2</label>
    </ligand>
</feature>
<dbReference type="InterPro" id="IPR011650">
    <property type="entry name" value="Peptidase_M20_dimer"/>
</dbReference>
<gene>
    <name evidence="3" type="ORF">SAMN03080599_01893</name>
</gene>